<dbReference type="Pfam" id="PF13424">
    <property type="entry name" value="TPR_12"/>
    <property type="match status" value="1"/>
</dbReference>
<dbReference type="Gene3D" id="1.25.40.10">
    <property type="entry name" value="Tetratricopeptide repeat domain"/>
    <property type="match status" value="3"/>
</dbReference>
<keyword evidence="1" id="KW-0802">TPR repeat</keyword>
<proteinExistence type="predicted"/>
<dbReference type="eggNOG" id="ENOG502RMUE">
    <property type="taxonomic scope" value="Eukaryota"/>
</dbReference>
<gene>
    <name evidence="3" type="ORF">TRIATDRAFT_317202</name>
</gene>
<evidence type="ECO:0000259" key="2">
    <source>
        <dbReference type="Pfam" id="PF25000"/>
    </source>
</evidence>
<evidence type="ECO:0000313" key="3">
    <source>
        <dbReference type="EMBL" id="EHK47287.1"/>
    </source>
</evidence>
<name>G9NQE3_HYPAI</name>
<evidence type="ECO:0000256" key="1">
    <source>
        <dbReference type="PROSITE-ProRule" id="PRU00339"/>
    </source>
</evidence>
<accession>G9NQE3</accession>
<dbReference type="OMA" id="GNIASIW"/>
<dbReference type="GeneID" id="25783250"/>
<dbReference type="SMART" id="SM00028">
    <property type="entry name" value="TPR"/>
    <property type="match status" value="3"/>
</dbReference>
<dbReference type="InterPro" id="IPR019734">
    <property type="entry name" value="TPR_rpt"/>
</dbReference>
<reference evidence="3 4" key="1">
    <citation type="journal article" date="2011" name="Genome Biol.">
        <title>Comparative genome sequence analysis underscores mycoparasitism as the ancestral life style of Trichoderma.</title>
        <authorList>
            <person name="Kubicek C.P."/>
            <person name="Herrera-Estrella A."/>
            <person name="Seidl-Seiboth V."/>
            <person name="Martinez D.A."/>
            <person name="Druzhinina I.S."/>
            <person name="Thon M."/>
            <person name="Zeilinger S."/>
            <person name="Casas-Flores S."/>
            <person name="Horwitz B.A."/>
            <person name="Mukherjee P.K."/>
            <person name="Mukherjee M."/>
            <person name="Kredics L."/>
            <person name="Alcaraz L.D."/>
            <person name="Aerts A."/>
            <person name="Antal Z."/>
            <person name="Atanasova L."/>
            <person name="Cervantes-Badillo M.G."/>
            <person name="Challacombe J."/>
            <person name="Chertkov O."/>
            <person name="McCluskey K."/>
            <person name="Coulpier F."/>
            <person name="Deshpande N."/>
            <person name="von Doehren H."/>
            <person name="Ebbole D.J."/>
            <person name="Esquivel-Naranjo E.U."/>
            <person name="Fekete E."/>
            <person name="Flipphi M."/>
            <person name="Glaser F."/>
            <person name="Gomez-Rodriguez E.Y."/>
            <person name="Gruber S."/>
            <person name="Han C."/>
            <person name="Henrissat B."/>
            <person name="Hermosa R."/>
            <person name="Hernandez-Onate M."/>
            <person name="Karaffa L."/>
            <person name="Kosti I."/>
            <person name="Le Crom S."/>
            <person name="Lindquist E."/>
            <person name="Lucas S."/>
            <person name="Luebeck M."/>
            <person name="Luebeck P.S."/>
            <person name="Margeot A."/>
            <person name="Metz B."/>
            <person name="Misra M."/>
            <person name="Nevalainen H."/>
            <person name="Omann M."/>
            <person name="Packer N."/>
            <person name="Perrone G."/>
            <person name="Uresti-Rivera E.E."/>
            <person name="Salamov A."/>
            <person name="Schmoll M."/>
            <person name="Seiboth B."/>
            <person name="Shapiro H."/>
            <person name="Sukno S."/>
            <person name="Tamayo-Ramos J.A."/>
            <person name="Tisch D."/>
            <person name="Wiest A."/>
            <person name="Wilkinson H.H."/>
            <person name="Zhang M."/>
            <person name="Coutinho P.M."/>
            <person name="Kenerley C.M."/>
            <person name="Monte E."/>
            <person name="Baker S.E."/>
            <person name="Grigoriev I.V."/>
        </authorList>
    </citation>
    <scope>NUCLEOTIDE SEQUENCE [LARGE SCALE GENOMIC DNA]</scope>
    <source>
        <strain evidence="4">ATCC 20476 / IMI 206040</strain>
    </source>
</reference>
<dbReference type="STRING" id="452589.G9NQE3"/>
<sequence length="825" mass="93416">MRTAPEKIAQMSVPFPSVLRRATLRSDAESLKISEFLAEATLSPTSYQEGRSTFGSTDGSFELVPSVTPLEESEKEPILPCFMLSSQHRVKHFLGREDMMATLDRYLLAEQKEALDDDQQDSLRSFALCGLGGIGKTSLAIEYAFSRRLAFDAIFWLNADNANILGGNFAQISTKLGLEDTSSDLAASHSIVMNWLSKPLKRRSEPETRENLAQWLIIFENVDNLDVLSEFWPGLGRGSVLVTSRDPQAKLNMHIQYGIQLPSLSMGDTQLLLQQLTHSPAIPAQEQAIKALADKLGGLPLAINQIAGIFRQLRCSYTDFLKLLDDKGIATTFQTAIDLYQGQESQSLATIWALDRLAGPTRALLQVICLLDPDAIPEELLTSHSAENYLPDYPKTRLEYLRARGELLSSSLISLHEESGEIAIHRLIQDTVLHDMNREGLEAAYQAAITLAIAIWPFQSMKEHHSVARFSKCEIFFPSVLRLKDGLEPMIRGGSFASKNLEAARLFNDVGWYMFERGLPDKTEQFCNVALMIGEQMKDNHTSEAHEVIREGHSFIGIALVETNNHGDSKKHKQKWLDMLLERRSESGLPIRDYELGYAYNEIGVAYGNSDMLEEACEAFRESITIFQGLEDYTDTMLGWPEPNLGFMFWLLKDYDSAEKALIEILDIHAAAWGVDDTKSFKTGKILYGLGNVLESQGRYQESLGFHQRCYEQYRKVLGHNHHRFGDICHKMAEHYIRSRHFLEAEEHLNMALKAFNLRPYLSNEAARTTYLKGRLYQELGRLEEADEEMRKAYDIKSQIEPTDSRPLEELDEADFDRLVAFWSR</sequence>
<dbReference type="PROSITE" id="PS50005">
    <property type="entry name" value="TPR"/>
    <property type="match status" value="1"/>
</dbReference>
<dbReference type="Gene3D" id="3.40.50.300">
    <property type="entry name" value="P-loop containing nucleotide triphosphate hydrolases"/>
    <property type="match status" value="1"/>
</dbReference>
<protein>
    <recommendedName>
        <fullName evidence="2">DUF7779 domain-containing protein</fullName>
    </recommendedName>
</protein>
<dbReference type="SUPFAM" id="SSF52540">
    <property type="entry name" value="P-loop containing nucleoside triphosphate hydrolases"/>
    <property type="match status" value="1"/>
</dbReference>
<dbReference type="InterPro" id="IPR027417">
    <property type="entry name" value="P-loop_NTPase"/>
</dbReference>
<comment type="caution">
    <text evidence="3">The sequence shown here is derived from an EMBL/GenBank/DDBJ whole genome shotgun (WGS) entry which is preliminary data.</text>
</comment>
<dbReference type="PANTHER" id="PTHR35205:SF1">
    <property type="entry name" value="ZU5 DOMAIN-CONTAINING PROTEIN"/>
    <property type="match status" value="1"/>
</dbReference>
<dbReference type="EMBL" id="ABDG02000021">
    <property type="protein sequence ID" value="EHK47287.1"/>
    <property type="molecule type" value="Genomic_DNA"/>
</dbReference>
<feature type="repeat" description="TPR" evidence="1">
    <location>
        <begin position="767"/>
        <end position="800"/>
    </location>
</feature>
<dbReference type="Proteomes" id="UP000005426">
    <property type="component" value="Unassembled WGS sequence"/>
</dbReference>
<dbReference type="AlphaFoldDB" id="G9NQE3"/>
<feature type="domain" description="DUF7779" evidence="2">
    <location>
        <begin position="352"/>
        <end position="439"/>
    </location>
</feature>
<dbReference type="InterPro" id="IPR056681">
    <property type="entry name" value="DUF7779"/>
</dbReference>
<dbReference type="GO" id="GO:0043531">
    <property type="term" value="F:ADP binding"/>
    <property type="evidence" value="ECO:0007669"/>
    <property type="project" value="InterPro"/>
</dbReference>
<keyword evidence="4" id="KW-1185">Reference proteome</keyword>
<dbReference type="PANTHER" id="PTHR35205">
    <property type="entry name" value="NB-ARC AND TPR DOMAIN PROTEIN"/>
    <property type="match status" value="1"/>
</dbReference>
<evidence type="ECO:0000313" key="4">
    <source>
        <dbReference type="Proteomes" id="UP000005426"/>
    </source>
</evidence>
<dbReference type="KEGG" id="tatv:25783250"/>
<organism evidence="3 4">
    <name type="scientific">Hypocrea atroviridis (strain ATCC 20476 / IMI 206040)</name>
    <name type="common">Trichoderma atroviride</name>
    <dbReference type="NCBI Taxonomy" id="452589"/>
    <lineage>
        <taxon>Eukaryota</taxon>
        <taxon>Fungi</taxon>
        <taxon>Dikarya</taxon>
        <taxon>Ascomycota</taxon>
        <taxon>Pezizomycotina</taxon>
        <taxon>Sordariomycetes</taxon>
        <taxon>Hypocreomycetidae</taxon>
        <taxon>Hypocreales</taxon>
        <taxon>Hypocreaceae</taxon>
        <taxon>Trichoderma</taxon>
    </lineage>
</organism>
<dbReference type="HOGENOM" id="CLU_000288_125_7_1"/>
<dbReference type="SUPFAM" id="SSF48452">
    <property type="entry name" value="TPR-like"/>
    <property type="match status" value="2"/>
</dbReference>
<dbReference type="Pfam" id="PF13181">
    <property type="entry name" value="TPR_8"/>
    <property type="match status" value="2"/>
</dbReference>
<dbReference type="OrthoDB" id="6161812at2759"/>
<dbReference type="Pfam" id="PF25000">
    <property type="entry name" value="DUF7779"/>
    <property type="match status" value="1"/>
</dbReference>
<dbReference type="InterPro" id="IPR011990">
    <property type="entry name" value="TPR-like_helical_dom_sf"/>
</dbReference>